<accession>A0A9E7FRT7</accession>
<name>A0A9E7FRT7_9LILI</name>
<keyword evidence="2" id="KW-1185">Reference proteome</keyword>
<evidence type="ECO:0000313" key="1">
    <source>
        <dbReference type="EMBL" id="URE01210.1"/>
    </source>
</evidence>
<protein>
    <submittedName>
        <fullName evidence="1">Uncharacterized protein</fullName>
    </submittedName>
</protein>
<evidence type="ECO:0000313" key="2">
    <source>
        <dbReference type="Proteomes" id="UP001055439"/>
    </source>
</evidence>
<dbReference type="Proteomes" id="UP001055439">
    <property type="component" value="Chromosome 5"/>
</dbReference>
<proteinExistence type="predicted"/>
<gene>
    <name evidence="1" type="ORF">MUK42_33071</name>
</gene>
<dbReference type="EMBL" id="CP097507">
    <property type="protein sequence ID" value="URE01210.1"/>
    <property type="molecule type" value="Genomic_DNA"/>
</dbReference>
<dbReference type="AlphaFoldDB" id="A0A9E7FRT7"/>
<organism evidence="1 2">
    <name type="scientific">Musa troglodytarum</name>
    <name type="common">fe'i banana</name>
    <dbReference type="NCBI Taxonomy" id="320322"/>
    <lineage>
        <taxon>Eukaryota</taxon>
        <taxon>Viridiplantae</taxon>
        <taxon>Streptophyta</taxon>
        <taxon>Embryophyta</taxon>
        <taxon>Tracheophyta</taxon>
        <taxon>Spermatophyta</taxon>
        <taxon>Magnoliopsida</taxon>
        <taxon>Liliopsida</taxon>
        <taxon>Zingiberales</taxon>
        <taxon>Musaceae</taxon>
        <taxon>Musa</taxon>
    </lineage>
</organism>
<sequence length="72" mass="8241">MVREKPFGSTVDRDGHMACYLGPCMNCQMPVVKNKVGQHWGTKSIHTSKLQDLKFKASMSQFARNSYNLDQY</sequence>
<reference evidence="1" key="1">
    <citation type="submission" date="2022-05" db="EMBL/GenBank/DDBJ databases">
        <title>The Musa troglodytarum L. genome provides insights into the mechanism of non-climacteric behaviour and enrichment of carotenoids.</title>
        <authorList>
            <person name="Wang J."/>
        </authorList>
    </citation>
    <scope>NUCLEOTIDE SEQUENCE</scope>
    <source>
        <tissue evidence="1">Leaf</tissue>
    </source>
</reference>